<organism evidence="1 2">
    <name type="scientific">Dryococelus australis</name>
    <dbReference type="NCBI Taxonomy" id="614101"/>
    <lineage>
        <taxon>Eukaryota</taxon>
        <taxon>Metazoa</taxon>
        <taxon>Ecdysozoa</taxon>
        <taxon>Arthropoda</taxon>
        <taxon>Hexapoda</taxon>
        <taxon>Insecta</taxon>
        <taxon>Pterygota</taxon>
        <taxon>Neoptera</taxon>
        <taxon>Polyneoptera</taxon>
        <taxon>Phasmatodea</taxon>
        <taxon>Verophasmatodea</taxon>
        <taxon>Anareolatae</taxon>
        <taxon>Phasmatidae</taxon>
        <taxon>Eurycanthinae</taxon>
        <taxon>Dryococelus</taxon>
    </lineage>
</organism>
<reference evidence="1 2" key="1">
    <citation type="submission" date="2023-02" db="EMBL/GenBank/DDBJ databases">
        <title>LHISI_Scaffold_Assembly.</title>
        <authorList>
            <person name="Stuart O.P."/>
            <person name="Cleave R."/>
            <person name="Magrath M.J.L."/>
            <person name="Mikheyev A.S."/>
        </authorList>
    </citation>
    <scope>NUCLEOTIDE SEQUENCE [LARGE SCALE GENOMIC DNA]</scope>
    <source>
        <strain evidence="1">Daus_M_001</strain>
        <tissue evidence="1">Leg muscle</tissue>
    </source>
</reference>
<comment type="caution">
    <text evidence="1">The sequence shown here is derived from an EMBL/GenBank/DDBJ whole genome shotgun (WGS) entry which is preliminary data.</text>
</comment>
<dbReference type="EMBL" id="JARBHB010000009">
    <property type="protein sequence ID" value="KAJ8875576.1"/>
    <property type="molecule type" value="Genomic_DNA"/>
</dbReference>
<gene>
    <name evidence="1" type="ORF">PR048_023472</name>
</gene>
<proteinExistence type="predicted"/>
<sequence length="29" mass="3483">MFFKCGRAEDFNWSVVPPWCMWSKKTSTL</sequence>
<evidence type="ECO:0000313" key="2">
    <source>
        <dbReference type="Proteomes" id="UP001159363"/>
    </source>
</evidence>
<evidence type="ECO:0000313" key="1">
    <source>
        <dbReference type="EMBL" id="KAJ8875576.1"/>
    </source>
</evidence>
<dbReference type="Proteomes" id="UP001159363">
    <property type="component" value="Chromosome 8"/>
</dbReference>
<name>A0ABQ9GU57_9NEOP</name>
<protein>
    <submittedName>
        <fullName evidence="1">Uncharacterized protein</fullName>
    </submittedName>
</protein>
<accession>A0ABQ9GU57</accession>
<keyword evidence="2" id="KW-1185">Reference proteome</keyword>